<evidence type="ECO:0000256" key="7">
    <source>
        <dbReference type="ARBA" id="ARBA00023052"/>
    </source>
</evidence>
<evidence type="ECO:0000256" key="3">
    <source>
        <dbReference type="ARBA" id="ARBA00022723"/>
    </source>
</evidence>
<dbReference type="Gene3D" id="3.40.50.920">
    <property type="match status" value="1"/>
</dbReference>
<evidence type="ECO:0000256" key="4">
    <source>
        <dbReference type="ARBA" id="ARBA00022946"/>
    </source>
</evidence>
<dbReference type="Pfam" id="PF02779">
    <property type="entry name" value="Transket_pyr"/>
    <property type="match status" value="1"/>
</dbReference>
<dbReference type="PANTHER" id="PTHR11624">
    <property type="entry name" value="DEHYDROGENASE RELATED"/>
    <property type="match status" value="1"/>
</dbReference>
<reference evidence="16" key="1">
    <citation type="submission" date="2016-04" db="UniProtKB">
        <authorList>
            <consortium name="WormBaseParasite"/>
        </authorList>
    </citation>
    <scope>IDENTIFICATION</scope>
</reference>
<protein>
    <recommendedName>
        <fullName evidence="11">Pyruvate dehydrogenase E1 component subunit beta</fullName>
        <ecNumber evidence="11">1.2.4.1</ecNumber>
    </recommendedName>
</protein>
<comment type="function">
    <text evidence="11">The pyruvate dehydrogenase complex catalyzes the overall conversion of pyruvate to acetyl-CoA and CO2.</text>
</comment>
<keyword evidence="9 11" id="KW-0670">Pyruvate</keyword>
<dbReference type="SUPFAM" id="SSF52922">
    <property type="entry name" value="TK C-terminal domain-like"/>
    <property type="match status" value="1"/>
</dbReference>
<evidence type="ECO:0000256" key="2">
    <source>
        <dbReference type="ARBA" id="ARBA00004173"/>
    </source>
</evidence>
<feature type="domain" description="Transketolase-like pyrimidine-binding" evidence="12">
    <location>
        <begin position="33"/>
        <end position="208"/>
    </location>
</feature>
<dbReference type="GO" id="GO:0006086">
    <property type="term" value="P:pyruvate decarboxylation to acetyl-CoA"/>
    <property type="evidence" value="ECO:0007669"/>
    <property type="project" value="InterPro"/>
</dbReference>
<evidence type="ECO:0000256" key="5">
    <source>
        <dbReference type="ARBA" id="ARBA00022958"/>
    </source>
</evidence>
<dbReference type="GO" id="GO:0046872">
    <property type="term" value="F:metal ion binding"/>
    <property type="evidence" value="ECO:0007669"/>
    <property type="project" value="UniProtKB-KW"/>
</dbReference>
<dbReference type="InterPro" id="IPR005475">
    <property type="entry name" value="Transketolase-like_Pyr-bd"/>
</dbReference>
<dbReference type="InterPro" id="IPR009014">
    <property type="entry name" value="Transketo_C/PFOR_II"/>
</dbReference>
<keyword evidence="6 11" id="KW-0560">Oxidoreductase</keyword>
<evidence type="ECO:0000313" key="13">
    <source>
        <dbReference type="EMBL" id="VDN58217.1"/>
    </source>
</evidence>
<dbReference type="InterPro" id="IPR027110">
    <property type="entry name" value="PDHB_mito-type"/>
</dbReference>
<comment type="catalytic activity">
    <reaction evidence="10 11">
        <text>N(6)-[(R)-lipoyl]-L-lysyl-[protein] + pyruvate + H(+) = N(6)-[(R)-S(8)-acetyldihydrolipoyl]-L-lysyl-[protein] + CO2</text>
        <dbReference type="Rhea" id="RHEA:19189"/>
        <dbReference type="Rhea" id="RHEA-COMP:10474"/>
        <dbReference type="Rhea" id="RHEA-COMP:10478"/>
        <dbReference type="ChEBI" id="CHEBI:15361"/>
        <dbReference type="ChEBI" id="CHEBI:15378"/>
        <dbReference type="ChEBI" id="CHEBI:16526"/>
        <dbReference type="ChEBI" id="CHEBI:83099"/>
        <dbReference type="ChEBI" id="CHEBI:83111"/>
        <dbReference type="EC" id="1.2.4.1"/>
    </reaction>
</comment>
<dbReference type="NCBIfam" id="NF006667">
    <property type="entry name" value="PRK09212.1"/>
    <property type="match status" value="1"/>
</dbReference>
<keyword evidence="15" id="KW-1185">Reference proteome</keyword>
<evidence type="ECO:0000313" key="15">
    <source>
        <dbReference type="Proteomes" id="UP000274756"/>
    </source>
</evidence>
<evidence type="ECO:0000256" key="6">
    <source>
        <dbReference type="ARBA" id="ARBA00023002"/>
    </source>
</evidence>
<gene>
    <name evidence="13" type="ORF">DME_LOCUS8190</name>
</gene>
<keyword evidence="5" id="KW-0630">Potassium</keyword>
<dbReference type="FunFam" id="3.40.50.970:FF:000006">
    <property type="entry name" value="Pyruvate dehydrogenase E1 component subunit beta"/>
    <property type="match status" value="1"/>
</dbReference>
<evidence type="ECO:0000256" key="1">
    <source>
        <dbReference type="ARBA" id="ARBA00001964"/>
    </source>
</evidence>
<dbReference type="EMBL" id="UYYG01001166">
    <property type="protein sequence ID" value="VDN58217.1"/>
    <property type="molecule type" value="Genomic_DNA"/>
</dbReference>
<evidence type="ECO:0000256" key="9">
    <source>
        <dbReference type="ARBA" id="ARBA00023317"/>
    </source>
</evidence>
<reference evidence="13 15" key="2">
    <citation type="submission" date="2018-11" db="EMBL/GenBank/DDBJ databases">
        <authorList>
            <consortium name="Pathogen Informatics"/>
        </authorList>
    </citation>
    <scope>NUCLEOTIDE SEQUENCE [LARGE SCALE GENOMIC DNA]</scope>
</reference>
<dbReference type="PANTHER" id="PTHR11624:SF96">
    <property type="entry name" value="PYRUVATE DEHYDROGENASE E1 COMPONENT SUBUNIT BETA, MITOCHONDRIAL"/>
    <property type="match status" value="1"/>
</dbReference>
<sequence>MLINGALRRLLYSASNTRCHKRLLASTTFGAKVSVRDALAATIEDEIERDDRVFIIGEEVGQYEGAYKITKGLWKKYGDERVVDTPITEMGFTGLAVGAAMAGLRPICEFMTFNFSMQAIDQIINSAAKTYYMSAGLISVPIVFRGPNGAAAGVAAQHSQDFSSWFAHCPGLKVVAPYSSEDARGLLKSAVRDDNPVVVLENELLYAESFPMSAEAQSKDFLVPFGKAKIERPGSQVTVVAYSISVRAALRGAAELEKIGIDVEVINLRSLRPMDFDAIKQSLMKTNHLITIDNGWPCCNIGAEICARVVESDAFDYLDGPILRITGVDVPMPFAENLEAAAQPSPKDVVRGVKKILNIK</sequence>
<dbReference type="NCBIfam" id="NF008854">
    <property type="entry name" value="PRK11892.1"/>
    <property type="match status" value="1"/>
</dbReference>
<name>A0A0N4UAV4_DRAME</name>
<dbReference type="Pfam" id="PF02780">
    <property type="entry name" value="Transketolase_C"/>
    <property type="match status" value="1"/>
</dbReference>
<dbReference type="Proteomes" id="UP000274756">
    <property type="component" value="Unassembled WGS sequence"/>
</dbReference>
<keyword evidence="4" id="KW-0809">Transit peptide</keyword>
<dbReference type="FunFam" id="3.40.50.920:FF:000001">
    <property type="entry name" value="Pyruvate dehydrogenase E1 beta subunit"/>
    <property type="match status" value="1"/>
</dbReference>
<organism evidence="14 16">
    <name type="scientific">Dracunculus medinensis</name>
    <name type="common">Guinea worm</name>
    <dbReference type="NCBI Taxonomy" id="318479"/>
    <lineage>
        <taxon>Eukaryota</taxon>
        <taxon>Metazoa</taxon>
        <taxon>Ecdysozoa</taxon>
        <taxon>Nematoda</taxon>
        <taxon>Chromadorea</taxon>
        <taxon>Rhabditida</taxon>
        <taxon>Spirurina</taxon>
        <taxon>Dracunculoidea</taxon>
        <taxon>Dracunculidae</taxon>
        <taxon>Dracunculus</taxon>
    </lineage>
</organism>
<keyword evidence="7 11" id="KW-0786">Thiamine pyrophosphate</keyword>
<dbReference type="CDD" id="cd07036">
    <property type="entry name" value="TPP_PYR_E1-PDHc-beta_like"/>
    <property type="match status" value="1"/>
</dbReference>
<dbReference type="GO" id="GO:0004739">
    <property type="term" value="F:pyruvate dehydrogenase (acetyl-transferring) activity"/>
    <property type="evidence" value="ECO:0007669"/>
    <property type="project" value="UniProtKB-UniRule"/>
</dbReference>
<dbReference type="InterPro" id="IPR033248">
    <property type="entry name" value="Transketolase_C"/>
</dbReference>
<comment type="cofactor">
    <cofactor evidence="1 11">
        <name>thiamine diphosphate</name>
        <dbReference type="ChEBI" id="CHEBI:58937"/>
    </cofactor>
</comment>
<evidence type="ECO:0000256" key="11">
    <source>
        <dbReference type="RuleBase" id="RU364074"/>
    </source>
</evidence>
<dbReference type="STRING" id="318479.A0A0N4UAV4"/>
<keyword evidence="3" id="KW-0479">Metal-binding</keyword>
<dbReference type="InterPro" id="IPR029061">
    <property type="entry name" value="THDP-binding"/>
</dbReference>
<dbReference type="WBParaSite" id="DME_0000430701-mRNA-1">
    <property type="protein sequence ID" value="DME_0000430701-mRNA-1"/>
    <property type="gene ID" value="DME_0000430701"/>
</dbReference>
<dbReference type="Proteomes" id="UP000038040">
    <property type="component" value="Unplaced"/>
</dbReference>
<evidence type="ECO:0000259" key="12">
    <source>
        <dbReference type="SMART" id="SM00861"/>
    </source>
</evidence>
<comment type="subcellular location">
    <subcellularLocation>
        <location evidence="2">Mitochondrion</location>
    </subcellularLocation>
</comment>
<dbReference type="EC" id="1.2.4.1" evidence="11"/>
<evidence type="ECO:0000256" key="10">
    <source>
        <dbReference type="ARBA" id="ARBA00051231"/>
    </source>
</evidence>
<dbReference type="Gene3D" id="3.40.50.970">
    <property type="match status" value="1"/>
</dbReference>
<dbReference type="SUPFAM" id="SSF52518">
    <property type="entry name" value="Thiamin diphosphate-binding fold (THDP-binding)"/>
    <property type="match status" value="1"/>
</dbReference>
<dbReference type="SMART" id="SM00861">
    <property type="entry name" value="Transket_pyr"/>
    <property type="match status" value="1"/>
</dbReference>
<evidence type="ECO:0000256" key="8">
    <source>
        <dbReference type="ARBA" id="ARBA00023128"/>
    </source>
</evidence>
<dbReference type="AlphaFoldDB" id="A0A0N4UAV4"/>
<evidence type="ECO:0000313" key="16">
    <source>
        <dbReference type="WBParaSite" id="DME_0000430701-mRNA-1"/>
    </source>
</evidence>
<accession>A0A0N4UAV4</accession>
<proteinExistence type="predicted"/>
<dbReference type="GO" id="GO:0005739">
    <property type="term" value="C:mitochondrion"/>
    <property type="evidence" value="ECO:0007669"/>
    <property type="project" value="UniProtKB-SubCell"/>
</dbReference>
<dbReference type="OrthoDB" id="10266385at2759"/>
<keyword evidence="8" id="KW-0496">Mitochondrion</keyword>
<evidence type="ECO:0000313" key="14">
    <source>
        <dbReference type="Proteomes" id="UP000038040"/>
    </source>
</evidence>